<comment type="similarity">
    <text evidence="4">Belongs to the snRNP Sm proteins family. SmF/LSm6 subfamily.</text>
</comment>
<dbReference type="EMBL" id="BMAO01016327">
    <property type="protein sequence ID" value="GFR07701.1"/>
    <property type="molecule type" value="Genomic_DNA"/>
</dbReference>
<evidence type="ECO:0000256" key="4">
    <source>
        <dbReference type="PIRNR" id="PIRNR006609"/>
    </source>
</evidence>
<comment type="subcellular location">
    <subcellularLocation>
        <location evidence="4">Nucleus</location>
    </subcellularLocation>
</comment>
<organism evidence="6 7">
    <name type="scientific">Trichonephila clavata</name>
    <name type="common">Joro spider</name>
    <name type="synonym">Nephila clavata</name>
    <dbReference type="NCBI Taxonomy" id="2740835"/>
    <lineage>
        <taxon>Eukaryota</taxon>
        <taxon>Metazoa</taxon>
        <taxon>Ecdysozoa</taxon>
        <taxon>Arthropoda</taxon>
        <taxon>Chelicerata</taxon>
        <taxon>Arachnida</taxon>
        <taxon>Araneae</taxon>
        <taxon>Araneomorphae</taxon>
        <taxon>Entelegynae</taxon>
        <taxon>Araneoidea</taxon>
        <taxon>Nephilidae</taxon>
        <taxon>Trichonephila</taxon>
    </lineage>
</organism>
<dbReference type="AlphaFoldDB" id="A0A8X6JIB7"/>
<gene>
    <name evidence="6" type="ORF">TNCT_268051</name>
</gene>
<dbReference type="SMART" id="SM00651">
    <property type="entry name" value="Sm"/>
    <property type="match status" value="1"/>
</dbReference>
<dbReference type="OrthoDB" id="409625at2759"/>
<keyword evidence="7" id="KW-1185">Reference proteome</keyword>
<evidence type="ECO:0000256" key="1">
    <source>
        <dbReference type="ARBA" id="ARBA00022728"/>
    </source>
</evidence>
<sequence>MSATINSVPIVNPRPFLRSLVGKWVIMKLKWGLTLKGRLVISDQYVNIQLEFVEIYDGETLLSHTHTILIRSGLKIYGYIPYAIKLQLHWCICLQNCVMSKC</sequence>
<dbReference type="InterPro" id="IPR010920">
    <property type="entry name" value="LSM_dom_sf"/>
</dbReference>
<dbReference type="PANTHER" id="PTHR11021:SF0">
    <property type="entry name" value="SMALL NUCLEAR RIBONUCLEOPROTEIN F"/>
    <property type="match status" value="1"/>
</dbReference>
<dbReference type="GO" id="GO:0034715">
    <property type="term" value="C:pICln-Sm protein complex"/>
    <property type="evidence" value="ECO:0007669"/>
    <property type="project" value="TreeGrafter"/>
</dbReference>
<reference evidence="6" key="1">
    <citation type="submission" date="2020-07" db="EMBL/GenBank/DDBJ databases">
        <title>Multicomponent nature underlies the extraordinary mechanical properties of spider dragline silk.</title>
        <authorList>
            <person name="Kono N."/>
            <person name="Nakamura H."/>
            <person name="Mori M."/>
            <person name="Yoshida Y."/>
            <person name="Ohtoshi R."/>
            <person name="Malay A.D."/>
            <person name="Moran D.A.P."/>
            <person name="Tomita M."/>
            <person name="Numata K."/>
            <person name="Arakawa K."/>
        </authorList>
    </citation>
    <scope>NUCLEOTIDE SEQUENCE</scope>
</reference>
<dbReference type="InterPro" id="IPR016487">
    <property type="entry name" value="Lsm6/sSmF"/>
</dbReference>
<name>A0A8X6JIB7_TRICU</name>
<keyword evidence="1 4" id="KW-0747">Spliceosome</keyword>
<feature type="domain" description="Sm" evidence="5">
    <location>
        <begin position="15"/>
        <end position="72"/>
    </location>
</feature>
<evidence type="ECO:0000313" key="7">
    <source>
        <dbReference type="Proteomes" id="UP000887116"/>
    </source>
</evidence>
<dbReference type="Proteomes" id="UP000887116">
    <property type="component" value="Unassembled WGS sequence"/>
</dbReference>
<keyword evidence="4" id="KW-0507">mRNA processing</keyword>
<dbReference type="Gene3D" id="2.30.30.100">
    <property type="match status" value="1"/>
</dbReference>
<dbReference type="GO" id="GO:0005685">
    <property type="term" value="C:U1 snRNP"/>
    <property type="evidence" value="ECO:0007669"/>
    <property type="project" value="TreeGrafter"/>
</dbReference>
<keyword evidence="2 4" id="KW-0508">mRNA splicing</keyword>
<dbReference type="GO" id="GO:0003723">
    <property type="term" value="F:RNA binding"/>
    <property type="evidence" value="ECO:0007669"/>
    <property type="project" value="UniProtKB-UniRule"/>
</dbReference>
<dbReference type="PANTHER" id="PTHR11021">
    <property type="entry name" value="SMALL NUCLEAR RIBONUCLEOPROTEIN F SNRNP-F"/>
    <property type="match status" value="1"/>
</dbReference>
<accession>A0A8X6JIB7</accession>
<evidence type="ECO:0000256" key="3">
    <source>
        <dbReference type="ARBA" id="ARBA00023274"/>
    </source>
</evidence>
<dbReference type="SUPFAM" id="SSF50182">
    <property type="entry name" value="Sm-like ribonucleoproteins"/>
    <property type="match status" value="1"/>
</dbReference>
<comment type="caution">
    <text evidence="6">The sequence shown here is derived from an EMBL/GenBank/DDBJ whole genome shotgun (WGS) entry which is preliminary data.</text>
</comment>
<proteinExistence type="inferred from homology"/>
<dbReference type="GO" id="GO:0071013">
    <property type="term" value="C:catalytic step 2 spliceosome"/>
    <property type="evidence" value="ECO:0007669"/>
    <property type="project" value="TreeGrafter"/>
</dbReference>
<dbReference type="Pfam" id="PF01423">
    <property type="entry name" value="LSM"/>
    <property type="match status" value="1"/>
</dbReference>
<evidence type="ECO:0000256" key="2">
    <source>
        <dbReference type="ARBA" id="ARBA00023187"/>
    </source>
</evidence>
<keyword evidence="4" id="KW-0539">Nucleus</keyword>
<evidence type="ECO:0000259" key="5">
    <source>
        <dbReference type="SMART" id="SM00651"/>
    </source>
</evidence>
<dbReference type="InterPro" id="IPR001163">
    <property type="entry name" value="Sm_dom_euk/arc"/>
</dbReference>
<dbReference type="GO" id="GO:0000398">
    <property type="term" value="P:mRNA splicing, via spliceosome"/>
    <property type="evidence" value="ECO:0007669"/>
    <property type="project" value="InterPro"/>
</dbReference>
<evidence type="ECO:0000313" key="6">
    <source>
        <dbReference type="EMBL" id="GFR07701.1"/>
    </source>
</evidence>
<protein>
    <recommendedName>
        <fullName evidence="5">Sm domain-containing protein</fullName>
    </recommendedName>
</protein>
<keyword evidence="4" id="KW-0694">RNA-binding</keyword>
<comment type="function">
    <text evidence="4">Plays a role in pre-mRNA splicing as a core component of the spliceosomal U1, U2, U4 and U5 small nuclear ribonucleoproteins (snRNPs), the building blocks of the spliceosome.</text>
</comment>
<keyword evidence="3 4" id="KW-0687">Ribonucleoprotein</keyword>